<dbReference type="InterPro" id="IPR010994">
    <property type="entry name" value="RuvA_2-like"/>
</dbReference>
<dbReference type="NCBIfam" id="NF001824">
    <property type="entry name" value="PRK00558.1-5"/>
    <property type="match status" value="1"/>
</dbReference>
<dbReference type="PROSITE" id="PS50165">
    <property type="entry name" value="UVRC"/>
    <property type="match status" value="1"/>
</dbReference>
<dbReference type="InterPro" id="IPR038476">
    <property type="entry name" value="UvrC_RNase_H_dom_sf"/>
</dbReference>
<comment type="function">
    <text evidence="6">The UvrABC repair system catalyzes the recognition and processing of DNA lesions. UvrC both incises the 5' and 3' sides of the lesion. The N-terminal half is responsible for the 3' incision and the C-terminal half is responsible for the 5' incision.</text>
</comment>
<dbReference type="InterPro" id="IPR003583">
    <property type="entry name" value="Hlx-hairpin-Hlx_DNA-bd_motif"/>
</dbReference>
<evidence type="ECO:0000256" key="3">
    <source>
        <dbReference type="ARBA" id="ARBA00022769"/>
    </source>
</evidence>
<keyword evidence="1 6" id="KW-0963">Cytoplasm</keyword>
<feature type="region of interest" description="Disordered" evidence="7">
    <location>
        <begin position="619"/>
        <end position="663"/>
    </location>
</feature>
<dbReference type="Pfam" id="PF22920">
    <property type="entry name" value="UvrC_RNaseH"/>
    <property type="match status" value="1"/>
</dbReference>
<feature type="domain" description="UVR" evidence="8">
    <location>
        <begin position="208"/>
        <end position="243"/>
    </location>
</feature>
<sequence>MSNPQDYRPAQGEIPTSPGVYRFSDARGRVLYVGKAKNLRARLSNYFAPLESLHQRTRRMVTTASNVTWTVVGSDSEALLLEHSWIKEFEPPFNVQFRDDKSYPYIAVTLAHEAPRAIITRTAKIRGAKYFGPYPKVWAVRETLNLLQSAFPIRTCNESDYKRAMSSGKPCLAGQIGRCHGPCSQQVTIEEHRAIVNRLVSFLGGNDRSYVRELTAQMSEAAAQQQYEEAAVLRDQIQSVQLVLAKSAVVLDDTVDADVFGLAGDELAASVHQFIVRGGRIRGERNWIVDLELDDSPATLIEAILQTAYDDEQPPRSILVAEMPPDPKVLADLLAQQHSIAAVDIRVPKRGDKAAVLDRARLNAVQHLMLYKTRRSVDLATRSEALATLQEALGLDEAPLRMECVDVSHLQGTNVVASLVVFEDGLPYKAGYRRYSIPTTTDDTDSIYQVISRRAAQLNAEARDDAGPGSFRNRPQLIVVDGGEPQVAAAHRALTEAGITDIGLCGIAKRLEEVWLPEDPFPVILPRNSDALFMIQRLRDEAHRFAITYQRSKRKRDISTQLSGIPGLGPARTKALLRHFGSVARLRQATPEEISEVNGIGPSLANAIIAVLGSSEDVAAKESEAASTNDEAPEPSNAIPVEQLTGQSAESDTSANLSDSETR</sequence>
<evidence type="ECO:0000256" key="2">
    <source>
        <dbReference type="ARBA" id="ARBA00022763"/>
    </source>
</evidence>
<dbReference type="Pfam" id="PF14520">
    <property type="entry name" value="HHH_5"/>
    <property type="match status" value="1"/>
</dbReference>
<dbReference type="PANTHER" id="PTHR30562:SF1">
    <property type="entry name" value="UVRABC SYSTEM PROTEIN C"/>
    <property type="match status" value="1"/>
</dbReference>
<evidence type="ECO:0000256" key="6">
    <source>
        <dbReference type="HAMAP-Rule" id="MF_00203"/>
    </source>
</evidence>
<evidence type="ECO:0000256" key="4">
    <source>
        <dbReference type="ARBA" id="ARBA00022881"/>
    </source>
</evidence>
<evidence type="ECO:0000256" key="1">
    <source>
        <dbReference type="ARBA" id="ARBA00022490"/>
    </source>
</evidence>
<dbReference type="GO" id="GO:0009432">
    <property type="term" value="P:SOS response"/>
    <property type="evidence" value="ECO:0007669"/>
    <property type="project" value="UniProtKB-UniRule"/>
</dbReference>
<dbReference type="Gene3D" id="4.10.860.10">
    <property type="entry name" value="UVR domain"/>
    <property type="match status" value="1"/>
</dbReference>
<dbReference type="SUPFAM" id="SSF46600">
    <property type="entry name" value="C-terminal UvrC-binding domain of UvrB"/>
    <property type="match status" value="1"/>
</dbReference>
<keyword evidence="4 6" id="KW-0267">Excision nuclease</keyword>
<keyword evidence="6" id="KW-0742">SOS response</keyword>
<keyword evidence="12" id="KW-1185">Reference proteome</keyword>
<dbReference type="InterPro" id="IPR001162">
    <property type="entry name" value="UvrC_RNase_H_dom"/>
</dbReference>
<comment type="similarity">
    <text evidence="6">Belongs to the UvrC family.</text>
</comment>
<dbReference type="GO" id="GO:0003677">
    <property type="term" value="F:DNA binding"/>
    <property type="evidence" value="ECO:0007669"/>
    <property type="project" value="UniProtKB-UniRule"/>
</dbReference>
<feature type="domain" description="UvrC family homology region profile" evidence="10">
    <location>
        <begin position="259"/>
        <end position="494"/>
    </location>
</feature>
<dbReference type="FunFam" id="3.40.1440.10:FF:000001">
    <property type="entry name" value="UvrABC system protein C"/>
    <property type="match status" value="1"/>
</dbReference>
<dbReference type="SMART" id="SM00278">
    <property type="entry name" value="HhH1"/>
    <property type="match status" value="2"/>
</dbReference>
<dbReference type="PROSITE" id="PS50164">
    <property type="entry name" value="GIY_YIG"/>
    <property type="match status" value="1"/>
</dbReference>
<dbReference type="Gene3D" id="3.30.420.340">
    <property type="entry name" value="UvrC, RNAse H endonuclease domain"/>
    <property type="match status" value="1"/>
</dbReference>
<dbReference type="GO" id="GO:0009380">
    <property type="term" value="C:excinuclease repair complex"/>
    <property type="evidence" value="ECO:0007669"/>
    <property type="project" value="InterPro"/>
</dbReference>
<name>A0A7X5TSU7_9MICO</name>
<dbReference type="NCBIfam" id="TIGR00194">
    <property type="entry name" value="uvrC"/>
    <property type="match status" value="1"/>
</dbReference>
<organism evidence="11 12">
    <name type="scientific">Lysinibacter cavernae</name>
    <dbReference type="NCBI Taxonomy" id="1640652"/>
    <lineage>
        <taxon>Bacteria</taxon>
        <taxon>Bacillati</taxon>
        <taxon>Actinomycetota</taxon>
        <taxon>Actinomycetes</taxon>
        <taxon>Micrococcales</taxon>
        <taxon>Microbacteriaceae</taxon>
        <taxon>Lysinibacter</taxon>
    </lineage>
</organism>
<evidence type="ECO:0000259" key="9">
    <source>
        <dbReference type="PROSITE" id="PS50164"/>
    </source>
</evidence>
<feature type="compositionally biased region" description="Polar residues" evidence="7">
    <location>
        <begin position="644"/>
        <end position="663"/>
    </location>
</feature>
<dbReference type="Gene3D" id="1.10.150.20">
    <property type="entry name" value="5' to 3' exonuclease, C-terminal subdomain"/>
    <property type="match status" value="1"/>
</dbReference>
<keyword evidence="2 6" id="KW-0227">DNA damage</keyword>
<dbReference type="Gene3D" id="3.40.1440.10">
    <property type="entry name" value="GIY-YIG endonuclease"/>
    <property type="match status" value="1"/>
</dbReference>
<dbReference type="InterPro" id="IPR050066">
    <property type="entry name" value="UvrABC_protein_C"/>
</dbReference>
<dbReference type="InterPro" id="IPR000305">
    <property type="entry name" value="GIY-YIG_endonuc"/>
</dbReference>
<comment type="subcellular location">
    <subcellularLocation>
        <location evidence="6">Cytoplasm</location>
    </subcellularLocation>
</comment>
<gene>
    <name evidence="6" type="primary">uvrC</name>
    <name evidence="11" type="ORF">FHX76_000707</name>
</gene>
<dbReference type="GO" id="GO:0005737">
    <property type="term" value="C:cytoplasm"/>
    <property type="evidence" value="ECO:0007669"/>
    <property type="project" value="UniProtKB-SubCell"/>
</dbReference>
<dbReference type="Pfam" id="PF02151">
    <property type="entry name" value="UVR"/>
    <property type="match status" value="1"/>
</dbReference>
<evidence type="ECO:0000313" key="11">
    <source>
        <dbReference type="EMBL" id="NIH52839.1"/>
    </source>
</evidence>
<evidence type="ECO:0000313" key="12">
    <source>
        <dbReference type="Proteomes" id="UP000541033"/>
    </source>
</evidence>
<dbReference type="InterPro" id="IPR035901">
    <property type="entry name" value="GIY-YIG_endonuc_sf"/>
</dbReference>
<dbReference type="HAMAP" id="MF_00203">
    <property type="entry name" value="UvrC"/>
    <property type="match status" value="1"/>
</dbReference>
<dbReference type="SUPFAM" id="SSF82771">
    <property type="entry name" value="GIY-YIG endonuclease"/>
    <property type="match status" value="1"/>
</dbReference>
<evidence type="ECO:0000259" key="10">
    <source>
        <dbReference type="PROSITE" id="PS50165"/>
    </source>
</evidence>
<dbReference type="GO" id="GO:0006289">
    <property type="term" value="P:nucleotide-excision repair"/>
    <property type="evidence" value="ECO:0007669"/>
    <property type="project" value="UniProtKB-UniRule"/>
</dbReference>
<comment type="subunit">
    <text evidence="6">Interacts with UvrB in an incision complex.</text>
</comment>
<evidence type="ECO:0000259" key="8">
    <source>
        <dbReference type="PROSITE" id="PS50151"/>
    </source>
</evidence>
<dbReference type="SUPFAM" id="SSF47781">
    <property type="entry name" value="RuvA domain 2-like"/>
    <property type="match status" value="1"/>
</dbReference>
<dbReference type="Proteomes" id="UP000541033">
    <property type="component" value="Unassembled WGS sequence"/>
</dbReference>
<comment type="caution">
    <text evidence="11">The sequence shown here is derived from an EMBL/GenBank/DDBJ whole genome shotgun (WGS) entry which is preliminary data.</text>
</comment>
<dbReference type="Pfam" id="PF08459">
    <property type="entry name" value="UvrC_RNaseH_dom"/>
    <property type="match status" value="1"/>
</dbReference>
<proteinExistence type="inferred from homology"/>
<dbReference type="Pfam" id="PF01541">
    <property type="entry name" value="GIY-YIG"/>
    <property type="match status" value="1"/>
</dbReference>
<dbReference type="InterPro" id="IPR036876">
    <property type="entry name" value="UVR_dom_sf"/>
</dbReference>
<dbReference type="PANTHER" id="PTHR30562">
    <property type="entry name" value="UVRC/OXIDOREDUCTASE"/>
    <property type="match status" value="1"/>
</dbReference>
<evidence type="ECO:0000256" key="5">
    <source>
        <dbReference type="ARBA" id="ARBA00023204"/>
    </source>
</evidence>
<feature type="domain" description="GIY-YIG" evidence="9">
    <location>
        <begin position="16"/>
        <end position="95"/>
    </location>
</feature>
<reference evidence="11 12" key="1">
    <citation type="submission" date="2020-02" db="EMBL/GenBank/DDBJ databases">
        <title>Sequencing the genomes of 1000 actinobacteria strains.</title>
        <authorList>
            <person name="Klenk H.-P."/>
        </authorList>
    </citation>
    <scope>NUCLEOTIDE SEQUENCE [LARGE SCALE GENOMIC DNA]</scope>
    <source>
        <strain evidence="11 12">DSM 27960</strain>
    </source>
</reference>
<dbReference type="SMART" id="SM00465">
    <property type="entry name" value="GIYc"/>
    <property type="match status" value="1"/>
</dbReference>
<dbReference type="CDD" id="cd10434">
    <property type="entry name" value="GIY-YIG_UvrC_Cho"/>
    <property type="match status" value="1"/>
</dbReference>
<accession>A0A7X5TSU7</accession>
<dbReference type="GO" id="GO:0009381">
    <property type="term" value="F:excinuclease ABC activity"/>
    <property type="evidence" value="ECO:0007669"/>
    <property type="project" value="UniProtKB-UniRule"/>
</dbReference>
<keyword evidence="3 6" id="KW-0228">DNA excision</keyword>
<protein>
    <recommendedName>
        <fullName evidence="6">UvrABC system protein C</fullName>
        <shortName evidence="6">Protein UvrC</shortName>
    </recommendedName>
    <alternativeName>
        <fullName evidence="6">Excinuclease ABC subunit C</fullName>
    </alternativeName>
</protein>
<dbReference type="PROSITE" id="PS50151">
    <property type="entry name" value="UVR"/>
    <property type="match status" value="1"/>
</dbReference>
<evidence type="ECO:0000256" key="7">
    <source>
        <dbReference type="SAM" id="MobiDB-lite"/>
    </source>
</evidence>
<dbReference type="InterPro" id="IPR001943">
    <property type="entry name" value="UVR_dom"/>
</dbReference>
<dbReference type="InterPro" id="IPR004791">
    <property type="entry name" value="UvrC"/>
</dbReference>
<keyword evidence="5 6" id="KW-0234">DNA repair</keyword>
<dbReference type="EMBL" id="JAAMOX010000001">
    <property type="protein sequence ID" value="NIH52839.1"/>
    <property type="molecule type" value="Genomic_DNA"/>
</dbReference>
<dbReference type="AlphaFoldDB" id="A0A7X5TSU7"/>
<dbReference type="InterPro" id="IPR047296">
    <property type="entry name" value="GIY-YIG_UvrC_Cho"/>
</dbReference>
<dbReference type="RefSeq" id="WP_167147967.1">
    <property type="nucleotide sequence ID" value="NZ_JAAMOX010000001.1"/>
</dbReference>